<dbReference type="AlphaFoldDB" id="A0A5M8P306"/>
<gene>
    <name evidence="3" type="ORF">EZS26_001229</name>
</gene>
<organism evidence="3 4">
    <name type="scientific">Candidatus Ordinivivax streblomastigis</name>
    <dbReference type="NCBI Taxonomy" id="2540710"/>
    <lineage>
        <taxon>Bacteria</taxon>
        <taxon>Pseudomonadati</taxon>
        <taxon>Bacteroidota</taxon>
        <taxon>Bacteroidia</taxon>
        <taxon>Bacteroidales</taxon>
        <taxon>Candidatus Ordinivivax</taxon>
    </lineage>
</organism>
<dbReference type="Pfam" id="PF05036">
    <property type="entry name" value="SPOR"/>
    <property type="match status" value="1"/>
</dbReference>
<dbReference type="GO" id="GO:0042834">
    <property type="term" value="F:peptidoglycan binding"/>
    <property type="evidence" value="ECO:0007669"/>
    <property type="project" value="InterPro"/>
</dbReference>
<dbReference type="InterPro" id="IPR007730">
    <property type="entry name" value="SPOR-like_dom"/>
</dbReference>
<reference evidence="3 4" key="1">
    <citation type="submission" date="2019-03" db="EMBL/GenBank/DDBJ databases">
        <title>Single cell metagenomics reveals metabolic interactions within the superorganism composed of flagellate Streblomastix strix and complex community of Bacteroidetes bacteria on its surface.</title>
        <authorList>
            <person name="Treitli S.C."/>
            <person name="Kolisko M."/>
            <person name="Husnik F."/>
            <person name="Keeling P."/>
            <person name="Hampl V."/>
        </authorList>
    </citation>
    <scope>NUCLEOTIDE SEQUENCE [LARGE SCALE GENOMIC DNA]</scope>
    <source>
        <strain evidence="3">St1</strain>
    </source>
</reference>
<protein>
    <recommendedName>
        <fullName evidence="2">SPOR domain-containing protein</fullName>
    </recommendedName>
</protein>
<keyword evidence="1" id="KW-0732">Signal</keyword>
<proteinExistence type="predicted"/>
<evidence type="ECO:0000313" key="3">
    <source>
        <dbReference type="EMBL" id="KAA6302722.1"/>
    </source>
</evidence>
<comment type="caution">
    <text evidence="3">The sequence shown here is derived from an EMBL/GenBank/DDBJ whole genome shotgun (WGS) entry which is preliminary data.</text>
</comment>
<feature type="chain" id="PRO_5024309012" description="SPOR domain-containing protein" evidence="1">
    <location>
        <begin position="21"/>
        <end position="159"/>
    </location>
</feature>
<evidence type="ECO:0000259" key="2">
    <source>
        <dbReference type="Pfam" id="PF05036"/>
    </source>
</evidence>
<dbReference type="Proteomes" id="UP000324575">
    <property type="component" value="Unassembled WGS sequence"/>
</dbReference>
<accession>A0A5M8P306</accession>
<feature type="signal peptide" evidence="1">
    <location>
        <begin position="1"/>
        <end position="20"/>
    </location>
</feature>
<name>A0A5M8P306_9BACT</name>
<feature type="domain" description="SPOR" evidence="2">
    <location>
        <begin position="84"/>
        <end position="134"/>
    </location>
</feature>
<evidence type="ECO:0000313" key="4">
    <source>
        <dbReference type="Proteomes" id="UP000324575"/>
    </source>
</evidence>
<sequence>MNKIIKGIILLVLCVNQIHAQTIVDDLQTVTNASDGVIRVECPSSVIALIGKPNASVSLDFNGEVLVRSGYRVLVFMGSNSRTARAEANRKQADIKEAFPELATYIRYDAPNWRLLVGDCTSRDEALLLKQKLQHEFPDFGQEMYIVSDKVKIQNSQTE</sequence>
<evidence type="ECO:0000256" key="1">
    <source>
        <dbReference type="SAM" id="SignalP"/>
    </source>
</evidence>
<dbReference type="EMBL" id="SNRX01000006">
    <property type="protein sequence ID" value="KAA6302722.1"/>
    <property type="molecule type" value="Genomic_DNA"/>
</dbReference>